<dbReference type="CDD" id="cd01670">
    <property type="entry name" value="Death"/>
    <property type="match status" value="1"/>
</dbReference>
<dbReference type="InterPro" id="IPR000488">
    <property type="entry name" value="Death_dom"/>
</dbReference>
<sequence>MELKLQQVMERHAKLPVWCLSRANLALVADHLNAQSVATPTWDGREYTSDLLGLFELLNVRYMEEKAELTESNSNLNWVLRKWLQSSPQQATLRNLFECLRLLQRTDIMQRLDSRLFVEYYHVYVGYHQSDAGKAKCLIKKLKQLEPRWILLDSQMVSSTDFPVSDVVDRCFISVLLVSQQYLAECSDYWRLLIQQKYRNYPTFCITVDAATVRHLPSGMKLFPTLSWSLLEHTPNFFSQLQTCVSKRSRAVSYNHHLLAGQP</sequence>
<dbReference type="SUPFAM" id="SSF52200">
    <property type="entry name" value="Toll/Interleukin receptor TIR domain"/>
    <property type="match status" value="1"/>
</dbReference>
<evidence type="ECO:0000313" key="2">
    <source>
        <dbReference type="EMBL" id="PAA68474.1"/>
    </source>
</evidence>
<dbReference type="InterPro" id="IPR011029">
    <property type="entry name" value="DEATH-like_dom_sf"/>
</dbReference>
<evidence type="ECO:0000313" key="3">
    <source>
        <dbReference type="EMBL" id="PAA81551.1"/>
    </source>
</evidence>
<organism evidence="3 4">
    <name type="scientific">Macrostomum lignano</name>
    <dbReference type="NCBI Taxonomy" id="282301"/>
    <lineage>
        <taxon>Eukaryota</taxon>
        <taxon>Metazoa</taxon>
        <taxon>Spiralia</taxon>
        <taxon>Lophotrochozoa</taxon>
        <taxon>Platyhelminthes</taxon>
        <taxon>Rhabditophora</taxon>
        <taxon>Macrostomorpha</taxon>
        <taxon>Macrostomida</taxon>
        <taxon>Macrostomidae</taxon>
        <taxon>Macrostomum</taxon>
    </lineage>
</organism>
<evidence type="ECO:0000313" key="4">
    <source>
        <dbReference type="Proteomes" id="UP000215902"/>
    </source>
</evidence>
<name>A0A267G6A7_9PLAT</name>
<keyword evidence="4" id="KW-1185">Reference proteome</keyword>
<accession>A0A267G6A7</accession>
<feature type="domain" description="Death" evidence="1">
    <location>
        <begin position="79"/>
        <end position="116"/>
    </location>
</feature>
<reference evidence="3 4" key="1">
    <citation type="submission" date="2017-06" db="EMBL/GenBank/DDBJ databases">
        <title>A platform for efficient transgenesis in Macrostomum lignano, a flatworm model organism for stem cell research.</title>
        <authorList>
            <person name="Berezikov E."/>
        </authorList>
    </citation>
    <scope>NUCLEOTIDE SEQUENCE [LARGE SCALE GENOMIC DNA]</scope>
    <source>
        <strain evidence="3">DV1</strain>
        <tissue evidence="3">Whole organism</tissue>
    </source>
</reference>
<evidence type="ECO:0000259" key="1">
    <source>
        <dbReference type="PROSITE" id="PS50017"/>
    </source>
</evidence>
<proteinExistence type="predicted"/>
<comment type="caution">
    <text evidence="3">The sequence shown here is derived from an EMBL/GenBank/DDBJ whole genome shotgun (WGS) entry which is preliminary data.</text>
</comment>
<dbReference type="Proteomes" id="UP000215902">
    <property type="component" value="Unassembled WGS sequence"/>
</dbReference>
<dbReference type="Pfam" id="PF00531">
    <property type="entry name" value="Death"/>
    <property type="match status" value="1"/>
</dbReference>
<dbReference type="Gene3D" id="1.10.533.10">
    <property type="entry name" value="Death Domain, Fas"/>
    <property type="match status" value="1"/>
</dbReference>
<dbReference type="GO" id="GO:0007165">
    <property type="term" value="P:signal transduction"/>
    <property type="evidence" value="ECO:0007669"/>
    <property type="project" value="InterPro"/>
</dbReference>
<dbReference type="PROSITE" id="PS50017">
    <property type="entry name" value="DEATH_DOMAIN"/>
    <property type="match status" value="1"/>
</dbReference>
<dbReference type="AlphaFoldDB" id="A0A267G6A7"/>
<dbReference type="InterPro" id="IPR035897">
    <property type="entry name" value="Toll_tir_struct_dom_sf"/>
</dbReference>
<gene>
    <name evidence="2" type="ORF">BOX15_Mlig004088g1</name>
    <name evidence="3" type="ORF">BOX15_Mlig023777g1</name>
</gene>
<protein>
    <recommendedName>
        <fullName evidence="1">Death domain-containing protein</fullName>
    </recommendedName>
</protein>
<dbReference type="EMBL" id="NIVC01001392">
    <property type="protein sequence ID" value="PAA68474.1"/>
    <property type="molecule type" value="Genomic_DNA"/>
</dbReference>
<dbReference type="EMBL" id="NIVC01000524">
    <property type="protein sequence ID" value="PAA81551.1"/>
    <property type="molecule type" value="Genomic_DNA"/>
</dbReference>